<gene>
    <name evidence="1" type="ORF">FBD94_06835</name>
</gene>
<reference evidence="1 2" key="1">
    <citation type="submission" date="2019-04" db="EMBL/GenBank/DDBJ databases">
        <title>Pedobacter sp. RP-1-16 sp. nov., isolated from Arctic soil.</title>
        <authorList>
            <person name="Dahal R.H."/>
            <person name="Kim D.-U."/>
        </authorList>
    </citation>
    <scope>NUCLEOTIDE SEQUENCE [LARGE SCALE GENOMIC DNA]</scope>
    <source>
        <strain evidence="1 2">RP-1-16</strain>
    </source>
</reference>
<organism evidence="1 2">
    <name type="scientific">Pedobacter hiemivivus</name>
    <dbReference type="NCBI Taxonomy" id="2530454"/>
    <lineage>
        <taxon>Bacteria</taxon>
        <taxon>Pseudomonadati</taxon>
        <taxon>Bacteroidota</taxon>
        <taxon>Sphingobacteriia</taxon>
        <taxon>Sphingobacteriales</taxon>
        <taxon>Sphingobacteriaceae</taxon>
        <taxon>Pedobacter</taxon>
    </lineage>
</organism>
<dbReference type="RefSeq" id="WP_136879588.1">
    <property type="nucleotide sequence ID" value="NZ_SWDX01000002.1"/>
</dbReference>
<accession>A0A4U1GM04</accession>
<dbReference type="EMBL" id="SWDX01000002">
    <property type="protein sequence ID" value="TKC64050.1"/>
    <property type="molecule type" value="Genomic_DNA"/>
</dbReference>
<name>A0A4U1GM04_9SPHI</name>
<protein>
    <submittedName>
        <fullName evidence="1">Uncharacterized protein</fullName>
    </submittedName>
</protein>
<evidence type="ECO:0000313" key="1">
    <source>
        <dbReference type="EMBL" id="TKC64050.1"/>
    </source>
</evidence>
<comment type="caution">
    <text evidence="1">The sequence shown here is derived from an EMBL/GenBank/DDBJ whole genome shotgun (WGS) entry which is preliminary data.</text>
</comment>
<evidence type="ECO:0000313" key="2">
    <source>
        <dbReference type="Proteomes" id="UP000309594"/>
    </source>
</evidence>
<dbReference type="AlphaFoldDB" id="A0A4U1GM04"/>
<proteinExistence type="predicted"/>
<sequence length="62" mass="7185">MNRLILLGNGFDLAHDMKTSYNDFILDYMIKCLTQAHEKKSYTDEIFKIHNSLTTGNMINTT</sequence>
<dbReference type="Proteomes" id="UP000309594">
    <property type="component" value="Unassembled WGS sequence"/>
</dbReference>